<evidence type="ECO:0000313" key="2">
    <source>
        <dbReference type="EMBL" id="CAE8652789.1"/>
    </source>
</evidence>
<evidence type="ECO:0000259" key="1">
    <source>
        <dbReference type="PROSITE" id="PS51792"/>
    </source>
</evidence>
<protein>
    <recommendedName>
        <fullName evidence="1">Yippee domain-containing protein</fullName>
    </recommendedName>
</protein>
<reference evidence="2" key="1">
    <citation type="submission" date="2021-02" db="EMBL/GenBank/DDBJ databases">
        <authorList>
            <person name="Dougan E. K."/>
            <person name="Rhodes N."/>
            <person name="Thang M."/>
            <person name="Chan C."/>
        </authorList>
    </citation>
    <scope>NUCLEOTIDE SEQUENCE</scope>
</reference>
<dbReference type="Proteomes" id="UP000626109">
    <property type="component" value="Unassembled WGS sequence"/>
</dbReference>
<sequence length="148" mass="16500">MVGQTAEHGFVNIFCFFQQKKKKKANLTGCLCFFYFFLPRTGIKLPQHRAPRTGPGYLIAATQNTSASAHTQTVAYTTGTYTIREVSCEMCNHKLGVTYVMAPDFSNEYKVGKFLFGADRLNLPEGVTHPKAKAATAKLFWCMGCQCH</sequence>
<comment type="caution">
    <text evidence="2">The sequence shown here is derived from an EMBL/GenBank/DDBJ whole genome shotgun (WGS) entry which is preliminary data.</text>
</comment>
<gene>
    <name evidence="2" type="ORF">PGLA2088_LOCUS9967</name>
</gene>
<dbReference type="PROSITE" id="PS51792">
    <property type="entry name" value="YIPPEE"/>
    <property type="match status" value="1"/>
</dbReference>
<accession>A0A813IN85</accession>
<proteinExistence type="predicted"/>
<feature type="domain" description="Yippee" evidence="1">
    <location>
        <begin position="32"/>
        <end position="125"/>
    </location>
</feature>
<organism evidence="2 3">
    <name type="scientific">Polarella glacialis</name>
    <name type="common">Dinoflagellate</name>
    <dbReference type="NCBI Taxonomy" id="89957"/>
    <lineage>
        <taxon>Eukaryota</taxon>
        <taxon>Sar</taxon>
        <taxon>Alveolata</taxon>
        <taxon>Dinophyceae</taxon>
        <taxon>Suessiales</taxon>
        <taxon>Suessiaceae</taxon>
        <taxon>Polarella</taxon>
    </lineage>
</organism>
<dbReference type="InterPro" id="IPR034751">
    <property type="entry name" value="Yippee"/>
</dbReference>
<dbReference type="EMBL" id="CAJNNW010011114">
    <property type="protein sequence ID" value="CAE8652789.1"/>
    <property type="molecule type" value="Genomic_DNA"/>
</dbReference>
<evidence type="ECO:0000313" key="3">
    <source>
        <dbReference type="Proteomes" id="UP000626109"/>
    </source>
</evidence>
<dbReference type="AlphaFoldDB" id="A0A813IN85"/>
<name>A0A813IN85_POLGL</name>